<accession>A0A512DKI2</accession>
<dbReference type="PANTHER" id="PTHR47495:SF2">
    <property type="entry name" value="ALDEHYDE DEHYDROGENASE"/>
    <property type="match status" value="1"/>
</dbReference>
<dbReference type="EMBL" id="BJYZ01000003">
    <property type="protein sequence ID" value="GEO36982.1"/>
    <property type="molecule type" value="Genomic_DNA"/>
</dbReference>
<dbReference type="InterPro" id="IPR008274">
    <property type="entry name" value="AldOxase/xan_DH_MoCoBD1"/>
</dbReference>
<dbReference type="NCBIfam" id="TIGR01409">
    <property type="entry name" value="TAT_signal_seq"/>
    <property type="match status" value="1"/>
</dbReference>
<evidence type="ECO:0000259" key="1">
    <source>
        <dbReference type="SMART" id="SM01008"/>
    </source>
</evidence>
<dbReference type="PIRSF" id="PIRSF036389">
    <property type="entry name" value="IOR_B"/>
    <property type="match status" value="1"/>
</dbReference>
<dbReference type="SUPFAM" id="SSF56003">
    <property type="entry name" value="Molybdenum cofactor-binding domain"/>
    <property type="match status" value="2"/>
</dbReference>
<dbReference type="InterPro" id="IPR006311">
    <property type="entry name" value="TAT_signal"/>
</dbReference>
<dbReference type="InterPro" id="IPR046867">
    <property type="entry name" value="AldOxase/xan_DH_MoCoBD2"/>
</dbReference>
<dbReference type="InterPro" id="IPR000674">
    <property type="entry name" value="Ald_Oxase/Xan_DH_a/b"/>
</dbReference>
<dbReference type="SMART" id="SM01008">
    <property type="entry name" value="Ald_Xan_dh_C"/>
    <property type="match status" value="1"/>
</dbReference>
<dbReference type="Pfam" id="PF20256">
    <property type="entry name" value="MoCoBD_2"/>
    <property type="match status" value="2"/>
</dbReference>
<dbReference type="RefSeq" id="WP_044426016.1">
    <property type="nucleotide sequence ID" value="NZ_BJYZ01000003.1"/>
</dbReference>
<dbReference type="PANTHER" id="PTHR47495">
    <property type="entry name" value="ALDEHYDE DEHYDROGENASE"/>
    <property type="match status" value="1"/>
</dbReference>
<dbReference type="Pfam" id="PF02738">
    <property type="entry name" value="MoCoBD_1"/>
    <property type="match status" value="1"/>
</dbReference>
<name>A0A512DKI2_9PROT</name>
<dbReference type="InterPro" id="IPR037165">
    <property type="entry name" value="AldOxase/xan_DH_Mopterin-bd_sf"/>
</dbReference>
<comment type="caution">
    <text evidence="2">The sequence shown here is derived from an EMBL/GenBank/DDBJ whole genome shotgun (WGS) entry which is preliminary data.</text>
</comment>
<keyword evidence="3" id="KW-1185">Reference proteome</keyword>
<dbReference type="GO" id="GO:0016491">
    <property type="term" value="F:oxidoreductase activity"/>
    <property type="evidence" value="ECO:0007669"/>
    <property type="project" value="InterPro"/>
</dbReference>
<dbReference type="Gene3D" id="3.90.1170.50">
    <property type="entry name" value="Aldehyde oxidase/xanthine dehydrogenase, a/b hammerhead"/>
    <property type="match status" value="1"/>
</dbReference>
<gene>
    <name evidence="2" type="ORF">SAE02_11300</name>
</gene>
<organism evidence="2 3">
    <name type="scientific">Skermanella aerolata</name>
    <dbReference type="NCBI Taxonomy" id="393310"/>
    <lineage>
        <taxon>Bacteria</taxon>
        <taxon>Pseudomonadati</taxon>
        <taxon>Pseudomonadota</taxon>
        <taxon>Alphaproteobacteria</taxon>
        <taxon>Rhodospirillales</taxon>
        <taxon>Azospirillaceae</taxon>
        <taxon>Skermanella</taxon>
    </lineage>
</organism>
<protein>
    <submittedName>
        <fullName evidence="2">Oxidoreductase subunit beta</fullName>
    </submittedName>
</protein>
<dbReference type="InterPro" id="IPR019546">
    <property type="entry name" value="TAT_signal_bac_arc"/>
</dbReference>
<sequence length="729" mass="77071">MLKNFAKDPRPSRRRFLQGSAAAAAGLTVGFRWNGGMPKFASAAYAADGTLAANAFVRIGTDNTVTVLSKHLEMGQGVYTGLATIVAEELDADWAQIRVESAPADASLYNNLQFGPVQGTGGSSSIANSYDQLRKAGATARAMLVEAAAKDWVVDRAGITVEKGVVSHATSGRSATFGDLAGKAAGLPVPVDVTLKDPGRFTLIGTSVPRVDAKSKTDGTAQFALDVRLPGMLTAVVARPPVFGARVKSVDAAPAKAVKGVVEVVQVPSGVAVVATNFWAAAKGREALNVQWDDAGAETRGTAEIMSEYKALAEKPGMPVRSQGDTAKALAGAAKTITAAFEFPYLAHAPMEPLDCVVRLDGDRCEIWAGDQFQTIDQGNAAAASGLKPDQVRIHTLMAGGSFGRRANTVSDYIVEAIHVAKALDRGTPVKLVWTREDDIRGGRYRPMYYHTLTAGLDVQGRPVAWQHRIVGQSIIGGTPFESVMVKDGVDGTSVEGAANLPYDIPNLAVDLHTTKVGVPVLWWRAVGSTHTAYSTEVFIDEVAHAAGKDPVEFRRALLSHHPRHKAVLELAAEKAGWGTKLPEGKARGVAVHESFSTFVAQVAEITMQPDGSVKVDRVVCAVDCGRAINPDVIRAQMEGGIGFGLGGVLYGEVTLDKGEVLQSNFHDYRVLRIEEMPKVEVHIVPSTEAPTGVGEPGVPPIGPAVANAVFAATGRRVRSLPFTRDQSV</sequence>
<evidence type="ECO:0000313" key="3">
    <source>
        <dbReference type="Proteomes" id="UP000321523"/>
    </source>
</evidence>
<dbReference type="Gene3D" id="3.30.365.10">
    <property type="entry name" value="Aldehyde oxidase/xanthine dehydrogenase, molybdopterin binding domain"/>
    <property type="match status" value="4"/>
</dbReference>
<dbReference type="Proteomes" id="UP000321523">
    <property type="component" value="Unassembled WGS sequence"/>
</dbReference>
<dbReference type="InterPro" id="IPR012368">
    <property type="entry name" value="OxRdtase_Mopterin-bd_su_IorB"/>
</dbReference>
<dbReference type="AlphaFoldDB" id="A0A512DKI2"/>
<reference evidence="2 3" key="1">
    <citation type="submission" date="2019-07" db="EMBL/GenBank/DDBJ databases">
        <title>Whole genome shotgun sequence of Skermanella aerolata NBRC 106429.</title>
        <authorList>
            <person name="Hosoyama A."/>
            <person name="Uohara A."/>
            <person name="Ohji S."/>
            <person name="Ichikawa N."/>
        </authorList>
    </citation>
    <scope>NUCLEOTIDE SEQUENCE [LARGE SCALE GENOMIC DNA]</scope>
    <source>
        <strain evidence="2 3">NBRC 106429</strain>
    </source>
</reference>
<feature type="domain" description="Aldehyde oxidase/xanthine dehydrogenase a/b hammerhead" evidence="1">
    <location>
        <begin position="218"/>
        <end position="296"/>
    </location>
</feature>
<evidence type="ECO:0000313" key="2">
    <source>
        <dbReference type="EMBL" id="GEO36982.1"/>
    </source>
</evidence>
<dbReference type="InterPro" id="IPR052516">
    <property type="entry name" value="N-heterocyclic_Hydroxylase"/>
</dbReference>
<dbReference type="OrthoDB" id="9767994at2"/>
<proteinExistence type="predicted"/>
<dbReference type="PROSITE" id="PS51318">
    <property type="entry name" value="TAT"/>
    <property type="match status" value="1"/>
</dbReference>